<gene>
    <name evidence="1" type="ORF">PHLGIDRAFT_126418</name>
</gene>
<dbReference type="Proteomes" id="UP000053257">
    <property type="component" value="Unassembled WGS sequence"/>
</dbReference>
<name>A0A0C3PQB3_PHLG1</name>
<organism evidence="1 2">
    <name type="scientific">Phlebiopsis gigantea (strain 11061_1 CR5-6)</name>
    <name type="common">White-rot fungus</name>
    <name type="synonym">Peniophora gigantea</name>
    <dbReference type="NCBI Taxonomy" id="745531"/>
    <lineage>
        <taxon>Eukaryota</taxon>
        <taxon>Fungi</taxon>
        <taxon>Dikarya</taxon>
        <taxon>Basidiomycota</taxon>
        <taxon>Agaricomycotina</taxon>
        <taxon>Agaricomycetes</taxon>
        <taxon>Polyporales</taxon>
        <taxon>Phanerochaetaceae</taxon>
        <taxon>Phlebiopsis</taxon>
    </lineage>
</organism>
<proteinExistence type="predicted"/>
<protein>
    <submittedName>
        <fullName evidence="1">Uncharacterized protein</fullName>
    </submittedName>
</protein>
<feature type="non-terminal residue" evidence="1">
    <location>
        <position position="1"/>
    </location>
</feature>
<dbReference type="EMBL" id="KN840468">
    <property type="protein sequence ID" value="KIP09258.1"/>
    <property type="molecule type" value="Genomic_DNA"/>
</dbReference>
<evidence type="ECO:0000313" key="2">
    <source>
        <dbReference type="Proteomes" id="UP000053257"/>
    </source>
</evidence>
<dbReference type="HOGENOM" id="CLU_3129863_0_0_1"/>
<accession>A0A0C3PQB3</accession>
<dbReference type="AlphaFoldDB" id="A0A0C3PQB3"/>
<evidence type="ECO:0000313" key="1">
    <source>
        <dbReference type="EMBL" id="KIP09258.1"/>
    </source>
</evidence>
<sequence>DQAQSLQTQPGVHQFGPGAIELEDLVLVALEQVSVASLQPALVVRDRGLD</sequence>
<keyword evidence="2" id="KW-1185">Reference proteome</keyword>
<reference evidence="1 2" key="1">
    <citation type="journal article" date="2014" name="PLoS Genet.">
        <title>Analysis of the Phlebiopsis gigantea genome, transcriptome and secretome provides insight into its pioneer colonization strategies of wood.</title>
        <authorList>
            <person name="Hori C."/>
            <person name="Ishida T."/>
            <person name="Igarashi K."/>
            <person name="Samejima M."/>
            <person name="Suzuki H."/>
            <person name="Master E."/>
            <person name="Ferreira P."/>
            <person name="Ruiz-Duenas F.J."/>
            <person name="Held B."/>
            <person name="Canessa P."/>
            <person name="Larrondo L.F."/>
            <person name="Schmoll M."/>
            <person name="Druzhinina I.S."/>
            <person name="Kubicek C.P."/>
            <person name="Gaskell J.A."/>
            <person name="Kersten P."/>
            <person name="St John F."/>
            <person name="Glasner J."/>
            <person name="Sabat G."/>
            <person name="Splinter BonDurant S."/>
            <person name="Syed K."/>
            <person name="Yadav J."/>
            <person name="Mgbeahuruike A.C."/>
            <person name="Kovalchuk A."/>
            <person name="Asiegbu F.O."/>
            <person name="Lackner G."/>
            <person name="Hoffmeister D."/>
            <person name="Rencoret J."/>
            <person name="Gutierrez A."/>
            <person name="Sun H."/>
            <person name="Lindquist E."/>
            <person name="Barry K."/>
            <person name="Riley R."/>
            <person name="Grigoriev I.V."/>
            <person name="Henrissat B."/>
            <person name="Kues U."/>
            <person name="Berka R.M."/>
            <person name="Martinez A.T."/>
            <person name="Covert S.F."/>
            <person name="Blanchette R.A."/>
            <person name="Cullen D."/>
        </authorList>
    </citation>
    <scope>NUCLEOTIDE SEQUENCE [LARGE SCALE GENOMIC DNA]</scope>
    <source>
        <strain evidence="1 2">11061_1 CR5-6</strain>
    </source>
</reference>